<dbReference type="RefSeq" id="WP_311412787.1">
    <property type="nucleotide sequence ID" value="NZ_JAVRFL010000019.1"/>
</dbReference>
<accession>A0ABU2X0M2</accession>
<dbReference type="InterPro" id="IPR025394">
    <property type="entry name" value="DUF4127"/>
</dbReference>
<reference evidence="3" key="1">
    <citation type="submission" date="2023-09" db="EMBL/GenBank/DDBJ databases">
        <title>30 novel species of actinomycetes from the DSMZ collection.</title>
        <authorList>
            <person name="Nouioui I."/>
        </authorList>
    </citation>
    <scope>NUCLEOTIDE SEQUENCE</scope>
    <source>
        <strain evidence="3">DSM 115977</strain>
    </source>
</reference>
<dbReference type="Gene3D" id="2.60.120.260">
    <property type="entry name" value="Galactose-binding domain-like"/>
    <property type="match status" value="1"/>
</dbReference>
<dbReference type="EMBL" id="JAVRFL010000019">
    <property type="protein sequence ID" value="MDT0530827.1"/>
    <property type="molecule type" value="Genomic_DNA"/>
</dbReference>
<dbReference type="InterPro" id="IPR000421">
    <property type="entry name" value="FA58C"/>
</dbReference>
<comment type="caution">
    <text evidence="3">The sequence shown here is derived from an EMBL/GenBank/DDBJ whole genome shotgun (WGS) entry which is preliminary data.</text>
</comment>
<keyword evidence="4" id="KW-1185">Reference proteome</keyword>
<evidence type="ECO:0000313" key="4">
    <source>
        <dbReference type="Proteomes" id="UP001180973"/>
    </source>
</evidence>
<keyword evidence="1" id="KW-0732">Signal</keyword>
<organism evidence="3 4">
    <name type="scientific">Micromonospora reichwaldensis</name>
    <dbReference type="NCBI Taxonomy" id="3075516"/>
    <lineage>
        <taxon>Bacteria</taxon>
        <taxon>Bacillati</taxon>
        <taxon>Actinomycetota</taxon>
        <taxon>Actinomycetes</taxon>
        <taxon>Micromonosporales</taxon>
        <taxon>Micromonosporaceae</taxon>
        <taxon>Micromonospora</taxon>
    </lineage>
</organism>
<dbReference type="Proteomes" id="UP001180973">
    <property type="component" value="Unassembled WGS sequence"/>
</dbReference>
<sequence length="820" mass="88579">MRRTRRLTPRTLSVVATAAVALTFAVAPSGAPAAAAAPPANLGRLAVVPLDDRPFTAHTPVAVAEAGGHEALTPPEDLLGEYFTYGQADAVGAWWRKAAADADGSVVAAPMLAYGGLVASRTCQTSLADARRRLAVLDEVKRSNPDKPLYAFDVIMRLTIEPTSSYPGIHSGPIRRWAVLMDQVENLGQEERRAEYEQVASEIPEEIKADFLCARARDHQINRDMIERVAKGTIDYLILGQDDATEHGPHRLEKASLAALTAQLGVQDRVRIYPGADILGALLVAKHVTERLGAAPTVDVEWSRTPGEQWVAPYQDVPYATLVDEYVRTLGARPSDGPDADILLMANTAGGGNLEPFADRIHDAVARGRLVAVGDDALAGKVDAELRSLLAPRIRFGELAGWSGWNIGLSISQSVVRAALLQASRTGRLPNFPGRAKGIPFQQARQTILLNAATAHVELTLQELAHTDVYRNQVLSQVQAYARDNGDDPQYMTKVFEGANQLAVQRTRALADQLFADEFAGIPLRAGNDGRHEVTAVVHRLTSWQMTLAWSRYQELEAFPTLALSTAPTDRGALLTVSALPLRTTVRPESEVDTRITAVLRNDVGTPVTAQLSAVVPEGWVAPAPTEVRLAPFAVVEVPLTVGVRGLAAEQSATVRVDAPHGVLPDQPRQFTASATTTVGAVWRNVALAAEGAKASASGWWRQYVPAHVIDGNRVSSGSRWITDPADSHWLRVDFAGAELVDTVRLHQYGGYELTSYRISGLVDGTWRVLDEVTGNTTQVTTHTFTPVRATAVRLDVLASRDRQARLYEIEVTCRAASCG</sequence>
<dbReference type="InterPro" id="IPR008979">
    <property type="entry name" value="Galactose-bd-like_sf"/>
</dbReference>
<dbReference type="Pfam" id="PF13552">
    <property type="entry name" value="DUF4127"/>
    <property type="match status" value="1"/>
</dbReference>
<dbReference type="SUPFAM" id="SSF49785">
    <property type="entry name" value="Galactose-binding domain-like"/>
    <property type="match status" value="1"/>
</dbReference>
<name>A0ABU2X0M2_9ACTN</name>
<gene>
    <name evidence="3" type="ORF">RM555_17680</name>
</gene>
<proteinExistence type="predicted"/>
<evidence type="ECO:0000259" key="2">
    <source>
        <dbReference type="PROSITE" id="PS50022"/>
    </source>
</evidence>
<feature type="domain" description="F5/8 type C" evidence="2">
    <location>
        <begin position="674"/>
        <end position="815"/>
    </location>
</feature>
<dbReference type="PROSITE" id="PS50022">
    <property type="entry name" value="FA58C_3"/>
    <property type="match status" value="1"/>
</dbReference>
<evidence type="ECO:0000313" key="3">
    <source>
        <dbReference type="EMBL" id="MDT0530827.1"/>
    </source>
</evidence>
<protein>
    <submittedName>
        <fullName evidence="3">DUF4127 family protein</fullName>
    </submittedName>
</protein>
<feature type="chain" id="PRO_5045960891" evidence="1">
    <location>
        <begin position="34"/>
        <end position="820"/>
    </location>
</feature>
<dbReference type="Pfam" id="PF00754">
    <property type="entry name" value="F5_F8_type_C"/>
    <property type="match status" value="1"/>
</dbReference>
<feature type="signal peptide" evidence="1">
    <location>
        <begin position="1"/>
        <end position="33"/>
    </location>
</feature>
<evidence type="ECO:0000256" key="1">
    <source>
        <dbReference type="SAM" id="SignalP"/>
    </source>
</evidence>